<gene>
    <name evidence="3" type="ORF">GRI65_12730</name>
</gene>
<feature type="domain" description="HTH merR-type" evidence="2">
    <location>
        <begin position="4"/>
        <end position="72"/>
    </location>
</feature>
<reference evidence="3 4" key="1">
    <citation type="submission" date="2019-12" db="EMBL/GenBank/DDBJ databases">
        <title>Genomic-based taxomic classification of the family Erythrobacteraceae.</title>
        <authorList>
            <person name="Xu L."/>
        </authorList>
    </citation>
    <scope>NUCLEOTIDE SEQUENCE [LARGE SCALE GENOMIC DNA]</scope>
    <source>
        <strain evidence="3 4">KCTC 42453</strain>
    </source>
</reference>
<dbReference type="GO" id="GO:0003677">
    <property type="term" value="F:DNA binding"/>
    <property type="evidence" value="ECO:0007669"/>
    <property type="project" value="UniProtKB-KW"/>
</dbReference>
<evidence type="ECO:0000256" key="1">
    <source>
        <dbReference type="ARBA" id="ARBA00023125"/>
    </source>
</evidence>
<dbReference type="Pfam" id="PF13411">
    <property type="entry name" value="MerR_1"/>
    <property type="match status" value="1"/>
</dbReference>
<dbReference type="PANTHER" id="PTHR30204">
    <property type="entry name" value="REDOX-CYCLING DRUG-SENSING TRANSCRIPTIONAL ACTIVATOR SOXR"/>
    <property type="match status" value="1"/>
</dbReference>
<dbReference type="EMBL" id="WTYL01000003">
    <property type="protein sequence ID" value="MXP45314.1"/>
    <property type="molecule type" value="Genomic_DNA"/>
</dbReference>
<proteinExistence type="predicted"/>
<sequence>MAELWDIATVTRRTGLTSRALRHYEARGLLQPMRAASGRRLYGAAELERIHQIITLKRAGLTLEAIGTVLDRGQHDLAQLIDAQIATVEAEADRLADMRALLLAVKARLGRNQLLDPATLCRLIHDSQQASAKEREAWQKLTDRYMDERVQKEFSRAMPAIGSDFTSAEYGEKWHDLGERISAALPLAPDCAEALTFVREWMALLAPFSAVATPGMWNSTRAMYDDVDSWRGQGGIDPGFDGAVWRFIREATEKALAAGADIGPVPTWFGEQPKKGS</sequence>
<accession>A0A845B596</accession>
<dbReference type="InterPro" id="IPR009061">
    <property type="entry name" value="DNA-bd_dom_put_sf"/>
</dbReference>
<dbReference type="GO" id="GO:0003700">
    <property type="term" value="F:DNA-binding transcription factor activity"/>
    <property type="evidence" value="ECO:0007669"/>
    <property type="project" value="InterPro"/>
</dbReference>
<evidence type="ECO:0000313" key="3">
    <source>
        <dbReference type="EMBL" id="MXP45314.1"/>
    </source>
</evidence>
<dbReference type="AlphaFoldDB" id="A0A845B596"/>
<evidence type="ECO:0000259" key="2">
    <source>
        <dbReference type="PROSITE" id="PS50937"/>
    </source>
</evidence>
<name>A0A845B596_9SPHN</name>
<dbReference type="Gene3D" id="1.10.1660.10">
    <property type="match status" value="1"/>
</dbReference>
<dbReference type="SUPFAM" id="SSF46955">
    <property type="entry name" value="Putative DNA-binding domain"/>
    <property type="match status" value="1"/>
</dbReference>
<dbReference type="InterPro" id="IPR047057">
    <property type="entry name" value="MerR_fam"/>
</dbReference>
<dbReference type="PROSITE" id="PS50937">
    <property type="entry name" value="HTH_MERR_2"/>
    <property type="match status" value="1"/>
</dbReference>
<evidence type="ECO:0000313" key="4">
    <source>
        <dbReference type="Proteomes" id="UP000431922"/>
    </source>
</evidence>
<keyword evidence="4" id="KW-1185">Reference proteome</keyword>
<comment type="caution">
    <text evidence="3">The sequence shown here is derived from an EMBL/GenBank/DDBJ whole genome shotgun (WGS) entry which is preliminary data.</text>
</comment>
<dbReference type="InterPro" id="IPR000551">
    <property type="entry name" value="MerR-type_HTH_dom"/>
</dbReference>
<protein>
    <submittedName>
        <fullName evidence="3">MerR family transcriptional regulator</fullName>
    </submittedName>
</protein>
<organism evidence="3 4">
    <name type="scientific">Allopontixanthobacter sediminis</name>
    <dbReference type="NCBI Taxonomy" id="1689985"/>
    <lineage>
        <taxon>Bacteria</taxon>
        <taxon>Pseudomonadati</taxon>
        <taxon>Pseudomonadota</taxon>
        <taxon>Alphaproteobacteria</taxon>
        <taxon>Sphingomonadales</taxon>
        <taxon>Erythrobacteraceae</taxon>
        <taxon>Allopontixanthobacter</taxon>
    </lineage>
</organism>
<dbReference type="Proteomes" id="UP000431922">
    <property type="component" value="Unassembled WGS sequence"/>
</dbReference>
<keyword evidence="1" id="KW-0238">DNA-binding</keyword>
<dbReference type="OrthoDB" id="9802944at2"/>
<dbReference type="RefSeq" id="WP_160756927.1">
    <property type="nucleotide sequence ID" value="NZ_WTYL01000003.1"/>
</dbReference>
<dbReference type="PANTHER" id="PTHR30204:SF93">
    <property type="entry name" value="HTH MERR-TYPE DOMAIN-CONTAINING PROTEIN"/>
    <property type="match status" value="1"/>
</dbReference>
<dbReference type="SMART" id="SM00422">
    <property type="entry name" value="HTH_MERR"/>
    <property type="match status" value="1"/>
</dbReference>